<keyword evidence="11 12" id="KW-0066">ATP synthesis</keyword>
<dbReference type="GO" id="GO:0045259">
    <property type="term" value="C:proton-transporting ATP synthase complex"/>
    <property type="evidence" value="ECO:0007669"/>
    <property type="project" value="UniProtKB-KW"/>
</dbReference>
<dbReference type="Gene3D" id="1.20.120.220">
    <property type="entry name" value="ATP synthase, F0 complex, subunit A"/>
    <property type="match status" value="1"/>
</dbReference>
<feature type="transmembrane region" description="Helical" evidence="12">
    <location>
        <begin position="170"/>
        <end position="191"/>
    </location>
</feature>
<dbReference type="PROSITE" id="PS00449">
    <property type="entry name" value="ATPASE_A"/>
    <property type="match status" value="1"/>
</dbReference>
<keyword evidence="4 12" id="KW-1003">Cell membrane</keyword>
<dbReference type="EMBL" id="UPXX01000031">
    <property type="protein sequence ID" value="VBB46610.1"/>
    <property type="molecule type" value="Genomic_DNA"/>
</dbReference>
<comment type="function">
    <text evidence="12 13">Key component of the proton channel; it plays a direct role in the translocation of protons across the membrane.</text>
</comment>
<evidence type="ECO:0000256" key="1">
    <source>
        <dbReference type="ARBA" id="ARBA00004141"/>
    </source>
</evidence>
<evidence type="ECO:0000313" key="14">
    <source>
        <dbReference type="EMBL" id="VBB46610.1"/>
    </source>
</evidence>
<dbReference type="InterPro" id="IPR035908">
    <property type="entry name" value="F0_ATP_A_sf"/>
</dbReference>
<dbReference type="CDD" id="cd00310">
    <property type="entry name" value="ATP-synt_Fo_a_6"/>
    <property type="match status" value="1"/>
</dbReference>
<dbReference type="SUPFAM" id="SSF81336">
    <property type="entry name" value="F1F0 ATP synthase subunit A"/>
    <property type="match status" value="1"/>
</dbReference>
<dbReference type="GO" id="GO:0005886">
    <property type="term" value="C:plasma membrane"/>
    <property type="evidence" value="ECO:0007669"/>
    <property type="project" value="UniProtKB-SubCell"/>
</dbReference>
<evidence type="ECO:0000256" key="6">
    <source>
        <dbReference type="ARBA" id="ARBA00022692"/>
    </source>
</evidence>
<organism evidence="14">
    <name type="scientific">Uncultured Desulfatiglans sp</name>
    <dbReference type="NCBI Taxonomy" id="1748965"/>
    <lineage>
        <taxon>Bacteria</taxon>
        <taxon>Pseudomonadati</taxon>
        <taxon>Thermodesulfobacteriota</taxon>
        <taxon>Desulfobacteria</taxon>
        <taxon>Desulfatiglandales</taxon>
        <taxon>Desulfatiglandaceae</taxon>
        <taxon>Desulfatiglans</taxon>
        <taxon>environmental samples</taxon>
    </lineage>
</organism>
<keyword evidence="7 12" id="KW-0375">Hydrogen ion transport</keyword>
<evidence type="ECO:0000256" key="4">
    <source>
        <dbReference type="ARBA" id="ARBA00022475"/>
    </source>
</evidence>
<name>A0A653AF93_UNCDX</name>
<evidence type="ECO:0000256" key="3">
    <source>
        <dbReference type="ARBA" id="ARBA00022448"/>
    </source>
</evidence>
<evidence type="ECO:0000256" key="13">
    <source>
        <dbReference type="RuleBase" id="RU000483"/>
    </source>
</evidence>
<keyword evidence="9 12" id="KW-0406">Ion transport</keyword>
<evidence type="ECO:0000256" key="7">
    <source>
        <dbReference type="ARBA" id="ARBA00022781"/>
    </source>
</evidence>
<keyword evidence="6 12" id="KW-0812">Transmembrane</keyword>
<dbReference type="Pfam" id="PF00119">
    <property type="entry name" value="ATP-synt_A"/>
    <property type="match status" value="1"/>
</dbReference>
<feature type="transmembrane region" description="Helical" evidence="12">
    <location>
        <begin position="79"/>
        <end position="104"/>
    </location>
</feature>
<dbReference type="GO" id="GO:0046933">
    <property type="term" value="F:proton-transporting ATP synthase activity, rotational mechanism"/>
    <property type="evidence" value="ECO:0007669"/>
    <property type="project" value="UniProtKB-UniRule"/>
</dbReference>
<comment type="subcellular location">
    <subcellularLocation>
        <location evidence="12 13">Cell membrane</location>
        <topology evidence="12 13">Multi-pass membrane protein</topology>
    </subcellularLocation>
    <subcellularLocation>
        <location evidence="1">Membrane</location>
        <topology evidence="1">Multi-pass membrane protein</topology>
    </subcellularLocation>
</comment>
<dbReference type="PRINTS" id="PR00123">
    <property type="entry name" value="ATPASEA"/>
</dbReference>
<dbReference type="InterPro" id="IPR000568">
    <property type="entry name" value="ATP_synth_F0_asu"/>
</dbReference>
<proteinExistence type="inferred from homology"/>
<evidence type="ECO:0000256" key="5">
    <source>
        <dbReference type="ARBA" id="ARBA00022547"/>
    </source>
</evidence>
<dbReference type="InterPro" id="IPR023011">
    <property type="entry name" value="ATP_synth_F0_asu_AS"/>
</dbReference>
<evidence type="ECO:0000256" key="12">
    <source>
        <dbReference type="HAMAP-Rule" id="MF_01393"/>
    </source>
</evidence>
<keyword evidence="5 12" id="KW-0138">CF(0)</keyword>
<feature type="transmembrane region" description="Helical" evidence="12">
    <location>
        <begin position="27"/>
        <end position="44"/>
    </location>
</feature>
<evidence type="ECO:0000256" key="9">
    <source>
        <dbReference type="ARBA" id="ARBA00023065"/>
    </source>
</evidence>
<evidence type="ECO:0000256" key="11">
    <source>
        <dbReference type="ARBA" id="ARBA00023310"/>
    </source>
</evidence>
<dbReference type="InterPro" id="IPR045082">
    <property type="entry name" value="ATP_syn_F0_a_bact/chloroplast"/>
</dbReference>
<gene>
    <name evidence="12 14" type="primary">atpB</name>
    <name evidence="14" type="ORF">TRIP_B40404</name>
</gene>
<keyword evidence="10 12" id="KW-0472">Membrane</keyword>
<reference evidence="14" key="1">
    <citation type="submission" date="2018-07" db="EMBL/GenBank/DDBJ databases">
        <authorList>
            <consortium name="Genoscope - CEA"/>
            <person name="William W."/>
        </authorList>
    </citation>
    <scope>NUCLEOTIDE SEQUENCE</scope>
    <source>
        <strain evidence="14">IK1</strain>
    </source>
</reference>
<evidence type="ECO:0000256" key="2">
    <source>
        <dbReference type="ARBA" id="ARBA00006810"/>
    </source>
</evidence>
<evidence type="ECO:0000256" key="10">
    <source>
        <dbReference type="ARBA" id="ARBA00023136"/>
    </source>
</evidence>
<dbReference type="PANTHER" id="PTHR42823">
    <property type="entry name" value="ATP SYNTHASE SUBUNIT A, CHLOROPLASTIC"/>
    <property type="match status" value="1"/>
</dbReference>
<keyword evidence="8 12" id="KW-1133">Transmembrane helix</keyword>
<dbReference type="AlphaFoldDB" id="A0A653AF93"/>
<sequence>MEHPIFFIDSLLESLGFHHPADYTHVTHMWLVMLLLILSALLFARGVQLLPKKGQNFFEVVVDGLESFMVEISGPEGRFFFPFIATVFLFILVSNLLGLVPGFFSPTANLNTTLALALCTFVYTHIIGIRFHGIKYIKHFTGSVWWLTPLMLPIEIIGHFARIMSLSVRLFGNIFGKEMVLGILFGLAGLYLAPLPILFLGILVSFIQALVFMLLSIMYFVGAMEHAH</sequence>
<evidence type="ECO:0000256" key="8">
    <source>
        <dbReference type="ARBA" id="ARBA00022989"/>
    </source>
</evidence>
<protein>
    <recommendedName>
        <fullName evidence="12 13">ATP synthase subunit a</fullName>
    </recommendedName>
    <alternativeName>
        <fullName evidence="12">ATP synthase F0 sector subunit a</fullName>
    </alternativeName>
    <alternativeName>
        <fullName evidence="12">F-ATPase subunit 6</fullName>
    </alternativeName>
</protein>
<accession>A0A653AF93</accession>
<dbReference type="PANTHER" id="PTHR42823:SF3">
    <property type="entry name" value="ATP SYNTHASE SUBUNIT A, CHLOROPLASTIC"/>
    <property type="match status" value="1"/>
</dbReference>
<comment type="similarity">
    <text evidence="2 12 13">Belongs to the ATPase A chain family.</text>
</comment>
<feature type="transmembrane region" description="Helical" evidence="12">
    <location>
        <begin position="110"/>
        <end position="129"/>
    </location>
</feature>
<feature type="transmembrane region" description="Helical" evidence="12">
    <location>
        <begin position="197"/>
        <end position="221"/>
    </location>
</feature>
<keyword evidence="3 12" id="KW-0813">Transport</keyword>
<dbReference type="GO" id="GO:0042777">
    <property type="term" value="P:proton motive force-driven plasma membrane ATP synthesis"/>
    <property type="evidence" value="ECO:0007669"/>
    <property type="project" value="TreeGrafter"/>
</dbReference>
<dbReference type="HAMAP" id="MF_01393">
    <property type="entry name" value="ATP_synth_a_bact"/>
    <property type="match status" value="1"/>
</dbReference>
<dbReference type="NCBIfam" id="TIGR01131">
    <property type="entry name" value="ATP_synt_6_or_A"/>
    <property type="match status" value="1"/>
</dbReference>